<evidence type="ECO:0008006" key="3">
    <source>
        <dbReference type="Google" id="ProtNLM"/>
    </source>
</evidence>
<dbReference type="eggNOG" id="COG3380">
    <property type="taxonomic scope" value="Bacteria"/>
</dbReference>
<dbReference type="OrthoDB" id="5792777at2"/>
<dbReference type="HOGENOM" id="CLU_040780_0_0_3"/>
<dbReference type="SUPFAM" id="SSF51905">
    <property type="entry name" value="FAD/NAD(P)-binding domain"/>
    <property type="match status" value="1"/>
</dbReference>
<name>Q7V191_PROMP</name>
<dbReference type="PANTHER" id="PTHR16128:SF5">
    <property type="entry name" value="FAD_NAD(P)-BINDING OXIDOREDUCTASE FAMILY PROTEIN"/>
    <property type="match status" value="1"/>
</dbReference>
<dbReference type="EMBL" id="BX548174">
    <property type="protein sequence ID" value="CAE19449.1"/>
    <property type="molecule type" value="Genomic_DNA"/>
</dbReference>
<dbReference type="Gene3D" id="3.90.660.10">
    <property type="match status" value="1"/>
</dbReference>
<dbReference type="AlphaFoldDB" id="Q7V191"/>
<dbReference type="PANTHER" id="PTHR16128">
    <property type="entry name" value="FAD/NAD(P)-BINDING OXIDOREDUCTASE FAMILY PROTEIN"/>
    <property type="match status" value="1"/>
</dbReference>
<protein>
    <recommendedName>
        <fullName evidence="3">NAD/FAD-dependent oxidoreductase</fullName>
    </recommendedName>
</protein>
<sequence>MINDTFYDIAIIGGGISSCVFSSFHLKNGYQGRIAIIENGRNLGGRSSTRNSISNSGWQLNHGSPNFNICNSNNNQLLKAFIQELLDSKIIQSDPSDLIELYEDPSDQKIISCDFHSCKNYTSSSSMTDLSRNIINHNNLKNQVDFFFRTLIVKLKYENNYWILTSKNGYKFKAKFLVCSSNLILHKRSLDILKINQIPLRDAIPINNDKKIDAILNLLNKQEYVQRLTFLIYTKSNYSYKDNYKNRFRYFLLNNLLEEKFKFERIIFQKQINNQIGIVIHTRDKKFITEYFQCKNKKKFKNILLNKFNQIFDENSYINKLIDYQDISIMIWRASQPSGLGIPENLQVCDKFNIAFCGDWFDLEGFGRIEGAILSALKLSYKISSLY</sequence>
<dbReference type="RefSeq" id="WP_011132622.1">
    <property type="nucleotide sequence ID" value="NC_005072.1"/>
</dbReference>
<evidence type="ECO:0000313" key="2">
    <source>
        <dbReference type="Proteomes" id="UP000001026"/>
    </source>
</evidence>
<organism evidence="1 2">
    <name type="scientific">Prochlorococcus marinus subsp. pastoris (strain CCMP1986 / NIES-2087 / MED4)</name>
    <dbReference type="NCBI Taxonomy" id="59919"/>
    <lineage>
        <taxon>Bacteria</taxon>
        <taxon>Bacillati</taxon>
        <taxon>Cyanobacteriota</taxon>
        <taxon>Cyanophyceae</taxon>
        <taxon>Synechococcales</taxon>
        <taxon>Prochlorococcaceae</taxon>
        <taxon>Prochlorococcus</taxon>
    </lineage>
</organism>
<dbReference type="InterPro" id="IPR036188">
    <property type="entry name" value="FAD/NAD-bd_sf"/>
</dbReference>
<evidence type="ECO:0000313" key="1">
    <source>
        <dbReference type="EMBL" id="CAE19449.1"/>
    </source>
</evidence>
<proteinExistence type="predicted"/>
<dbReference type="STRING" id="59919.PMM0990"/>
<gene>
    <name evidence="1" type="ordered locus">PMM0990</name>
</gene>
<reference evidence="1 2" key="1">
    <citation type="journal article" date="2003" name="Nature">
        <title>Genome divergence in two Prochlorococcus ecotypes reflects oceanic niche differentiation.</title>
        <authorList>
            <person name="Rocap G."/>
            <person name="Larimer F.W."/>
            <person name="Lamerdin J.E."/>
            <person name="Malfatti S."/>
            <person name="Chain P."/>
            <person name="Ahlgren N.A."/>
            <person name="Arellano A."/>
            <person name="Coleman M."/>
            <person name="Hauser L."/>
            <person name="Hess W.R."/>
            <person name="Johnson Z.I."/>
            <person name="Land M.L."/>
            <person name="Lindell D."/>
            <person name="Post A.F."/>
            <person name="Regala W."/>
            <person name="Shah M."/>
            <person name="Shaw S.L."/>
            <person name="Steglich C."/>
            <person name="Sullivan M.B."/>
            <person name="Ting C.S."/>
            <person name="Tolonen A."/>
            <person name="Webb E.A."/>
            <person name="Zinser E.R."/>
            <person name="Chisholm S.W."/>
        </authorList>
    </citation>
    <scope>NUCLEOTIDE SEQUENCE [LARGE SCALE GENOMIC DNA]</scope>
    <source>
        <strain evidence="2">CCMP1986 / NIES-2087 / MED4</strain>
    </source>
</reference>
<dbReference type="Gene3D" id="3.50.50.60">
    <property type="entry name" value="FAD/NAD(P)-binding domain"/>
    <property type="match status" value="1"/>
</dbReference>
<dbReference type="KEGG" id="pmm:PMM0990"/>
<dbReference type="Proteomes" id="UP000001026">
    <property type="component" value="Chromosome"/>
</dbReference>
<accession>Q7V191</accession>
<dbReference type="Pfam" id="PF13450">
    <property type="entry name" value="NAD_binding_8"/>
    <property type="match status" value="1"/>
</dbReference>